<proteinExistence type="predicted"/>
<name>A0A7W6E8R6_9RHOB</name>
<dbReference type="EMBL" id="JACIEI010000016">
    <property type="protein sequence ID" value="MBB3995531.1"/>
    <property type="molecule type" value="Genomic_DNA"/>
</dbReference>
<dbReference type="RefSeq" id="WP_184567531.1">
    <property type="nucleotide sequence ID" value="NZ_JACIEI010000016.1"/>
</dbReference>
<reference evidence="1 2" key="1">
    <citation type="submission" date="2020-08" db="EMBL/GenBank/DDBJ databases">
        <title>Genomic Encyclopedia of Type Strains, Phase IV (KMG-IV): sequencing the most valuable type-strain genomes for metagenomic binning, comparative biology and taxonomic classification.</title>
        <authorList>
            <person name="Goeker M."/>
        </authorList>
    </citation>
    <scope>NUCLEOTIDE SEQUENCE [LARGE SCALE GENOMIC DNA]</scope>
    <source>
        <strain evidence="1 2">DSM 102234</strain>
    </source>
</reference>
<accession>A0A7W6E8R6</accession>
<sequence length="61" mass="6983">MRDKDDDTFSEAFRKARGKVSPEIDLEFFDASRDIDIADAADLADPVGQYLEYLEARQLNK</sequence>
<comment type="caution">
    <text evidence="1">The sequence shown here is derived from an EMBL/GenBank/DDBJ whole genome shotgun (WGS) entry which is preliminary data.</text>
</comment>
<evidence type="ECO:0000313" key="1">
    <source>
        <dbReference type="EMBL" id="MBB3995531.1"/>
    </source>
</evidence>
<gene>
    <name evidence="1" type="ORF">GGR95_003188</name>
</gene>
<keyword evidence="2" id="KW-1185">Reference proteome</keyword>
<dbReference type="AlphaFoldDB" id="A0A7W6E8R6"/>
<protein>
    <submittedName>
        <fullName evidence="1">Uncharacterized protein</fullName>
    </submittedName>
</protein>
<dbReference type="Proteomes" id="UP000530268">
    <property type="component" value="Unassembled WGS sequence"/>
</dbReference>
<evidence type="ECO:0000313" key="2">
    <source>
        <dbReference type="Proteomes" id="UP000530268"/>
    </source>
</evidence>
<organism evidence="1 2">
    <name type="scientific">Sulfitobacter undariae</name>
    <dbReference type="NCBI Taxonomy" id="1563671"/>
    <lineage>
        <taxon>Bacteria</taxon>
        <taxon>Pseudomonadati</taxon>
        <taxon>Pseudomonadota</taxon>
        <taxon>Alphaproteobacteria</taxon>
        <taxon>Rhodobacterales</taxon>
        <taxon>Roseobacteraceae</taxon>
        <taxon>Sulfitobacter</taxon>
    </lineage>
</organism>